<sequence length="208" mass="22497">MPAGGTTRKRKSDATDGAAAPKKARSSTGAHADAVALVDAILADRENYPVDEDEDAIRADLVRLAEYARALEQMVASAPPAAAAAAPKVKSKEELEAEAEKVRNAALKGILKQMTWKPSCKTGGAKWSYDGICSDPAVFGAMMNLDGPPKFKMKKFSKEEFEDCIGDCTASVRYDNLYITSKDVTVRWSETGEFKFSGSYGKLNLKDF</sequence>
<proteinExistence type="predicted"/>
<dbReference type="AlphaFoldDB" id="M2RDP7"/>
<keyword evidence="3" id="KW-1185">Reference proteome</keyword>
<evidence type="ECO:0000313" key="3">
    <source>
        <dbReference type="Proteomes" id="UP000016930"/>
    </source>
</evidence>
<name>M2RDP7_CERS8</name>
<dbReference type="EMBL" id="KB445798">
    <property type="protein sequence ID" value="EMD36572.1"/>
    <property type="molecule type" value="Genomic_DNA"/>
</dbReference>
<reference evidence="2 3" key="1">
    <citation type="journal article" date="2012" name="Proc. Natl. Acad. Sci. U.S.A.">
        <title>Comparative genomics of Ceriporiopsis subvermispora and Phanerochaete chrysosporium provide insight into selective ligninolysis.</title>
        <authorList>
            <person name="Fernandez-Fueyo E."/>
            <person name="Ruiz-Duenas F.J."/>
            <person name="Ferreira P."/>
            <person name="Floudas D."/>
            <person name="Hibbett D.S."/>
            <person name="Canessa P."/>
            <person name="Larrondo L.F."/>
            <person name="James T.Y."/>
            <person name="Seelenfreund D."/>
            <person name="Lobos S."/>
            <person name="Polanco R."/>
            <person name="Tello M."/>
            <person name="Honda Y."/>
            <person name="Watanabe T."/>
            <person name="Watanabe T."/>
            <person name="Ryu J.S."/>
            <person name="Kubicek C.P."/>
            <person name="Schmoll M."/>
            <person name="Gaskell J."/>
            <person name="Hammel K.E."/>
            <person name="St John F.J."/>
            <person name="Vanden Wymelenberg A."/>
            <person name="Sabat G."/>
            <person name="Splinter BonDurant S."/>
            <person name="Syed K."/>
            <person name="Yadav J.S."/>
            <person name="Doddapaneni H."/>
            <person name="Subramanian V."/>
            <person name="Lavin J.L."/>
            <person name="Oguiza J.A."/>
            <person name="Perez G."/>
            <person name="Pisabarro A.G."/>
            <person name="Ramirez L."/>
            <person name="Santoyo F."/>
            <person name="Master E."/>
            <person name="Coutinho P.M."/>
            <person name="Henrissat B."/>
            <person name="Lombard V."/>
            <person name="Magnuson J.K."/>
            <person name="Kuees U."/>
            <person name="Hori C."/>
            <person name="Igarashi K."/>
            <person name="Samejima M."/>
            <person name="Held B.W."/>
            <person name="Barry K.W."/>
            <person name="LaButti K.M."/>
            <person name="Lapidus A."/>
            <person name="Lindquist E.A."/>
            <person name="Lucas S.M."/>
            <person name="Riley R."/>
            <person name="Salamov A.A."/>
            <person name="Hoffmeister D."/>
            <person name="Schwenk D."/>
            <person name="Hadar Y."/>
            <person name="Yarden O."/>
            <person name="de Vries R.P."/>
            <person name="Wiebenga A."/>
            <person name="Stenlid J."/>
            <person name="Eastwood D."/>
            <person name="Grigoriev I.V."/>
            <person name="Berka R.M."/>
            <person name="Blanchette R.A."/>
            <person name="Kersten P."/>
            <person name="Martinez A.T."/>
            <person name="Vicuna R."/>
            <person name="Cullen D."/>
        </authorList>
    </citation>
    <scope>NUCLEOTIDE SEQUENCE [LARGE SCALE GENOMIC DNA]</scope>
    <source>
        <strain evidence="2 3">B</strain>
    </source>
</reference>
<feature type="region of interest" description="Disordered" evidence="1">
    <location>
        <begin position="1"/>
        <end position="30"/>
    </location>
</feature>
<accession>M2RDP7</accession>
<gene>
    <name evidence="2" type="ORF">CERSUDRAFT_106393</name>
</gene>
<evidence type="ECO:0000256" key="1">
    <source>
        <dbReference type="SAM" id="MobiDB-lite"/>
    </source>
</evidence>
<dbReference type="Proteomes" id="UP000016930">
    <property type="component" value="Unassembled WGS sequence"/>
</dbReference>
<protein>
    <submittedName>
        <fullName evidence="2">Uncharacterized protein</fullName>
    </submittedName>
</protein>
<evidence type="ECO:0000313" key="2">
    <source>
        <dbReference type="EMBL" id="EMD36572.1"/>
    </source>
</evidence>
<dbReference type="OrthoDB" id="5370359at2759"/>
<dbReference type="HOGENOM" id="CLU_102039_0_0_1"/>
<organism evidence="2 3">
    <name type="scientific">Ceriporiopsis subvermispora (strain B)</name>
    <name type="common">White-rot fungus</name>
    <name type="synonym">Gelatoporia subvermispora</name>
    <dbReference type="NCBI Taxonomy" id="914234"/>
    <lineage>
        <taxon>Eukaryota</taxon>
        <taxon>Fungi</taxon>
        <taxon>Dikarya</taxon>
        <taxon>Basidiomycota</taxon>
        <taxon>Agaricomycotina</taxon>
        <taxon>Agaricomycetes</taxon>
        <taxon>Polyporales</taxon>
        <taxon>Gelatoporiaceae</taxon>
        <taxon>Gelatoporia</taxon>
    </lineage>
</organism>